<dbReference type="EMBL" id="FQZO01000006">
    <property type="protein sequence ID" value="SHJ58648.1"/>
    <property type="molecule type" value="Genomic_DNA"/>
</dbReference>
<feature type="coiled-coil region" evidence="1">
    <location>
        <begin position="28"/>
        <end position="69"/>
    </location>
</feature>
<dbReference type="RefSeq" id="WP_073009369.1">
    <property type="nucleotide sequence ID" value="NZ_FQZO01000006.1"/>
</dbReference>
<dbReference type="OrthoDB" id="2381377at2"/>
<evidence type="ECO:0000256" key="1">
    <source>
        <dbReference type="SAM" id="Coils"/>
    </source>
</evidence>
<keyword evidence="1" id="KW-0175">Coiled coil</keyword>
<dbReference type="AlphaFoldDB" id="A0A1M6KI86"/>
<dbReference type="STRING" id="1121298.SAMN05444401_3372"/>
<accession>A0A1M6KI86</accession>
<gene>
    <name evidence="2" type="ORF">SAMN05444401_3372</name>
</gene>
<keyword evidence="3" id="KW-1185">Reference proteome</keyword>
<organism evidence="2 3">
    <name type="scientific">Clostridium amylolyticum</name>
    <dbReference type="NCBI Taxonomy" id="1121298"/>
    <lineage>
        <taxon>Bacteria</taxon>
        <taxon>Bacillati</taxon>
        <taxon>Bacillota</taxon>
        <taxon>Clostridia</taxon>
        <taxon>Eubacteriales</taxon>
        <taxon>Clostridiaceae</taxon>
        <taxon>Clostridium</taxon>
    </lineage>
</organism>
<evidence type="ECO:0000313" key="3">
    <source>
        <dbReference type="Proteomes" id="UP000184080"/>
    </source>
</evidence>
<dbReference type="Proteomes" id="UP000184080">
    <property type="component" value="Unassembled WGS sequence"/>
</dbReference>
<protein>
    <submittedName>
        <fullName evidence="2">Uncharacterized protein</fullName>
    </submittedName>
</protein>
<evidence type="ECO:0000313" key="2">
    <source>
        <dbReference type="EMBL" id="SHJ58648.1"/>
    </source>
</evidence>
<reference evidence="2 3" key="1">
    <citation type="submission" date="2016-11" db="EMBL/GenBank/DDBJ databases">
        <authorList>
            <person name="Jaros S."/>
            <person name="Januszkiewicz K."/>
            <person name="Wedrychowicz H."/>
        </authorList>
    </citation>
    <scope>NUCLEOTIDE SEQUENCE [LARGE SCALE GENOMIC DNA]</scope>
    <source>
        <strain evidence="2 3">DSM 21864</strain>
    </source>
</reference>
<name>A0A1M6KI86_9CLOT</name>
<sequence length="120" mass="14229">MKDCYSLEDIKNKISDNDSMDQDTKTILNSLLIHINDMSNEITDLQKRLSETLEYAELLEQDMDNIKEEMFGEEIFDTFDEEEEFTYVEVKCNNCGENIYVENDLMKEHLFCPNCENKLF</sequence>
<proteinExistence type="predicted"/>